<evidence type="ECO:0000256" key="8">
    <source>
        <dbReference type="SAM" id="MobiDB-lite"/>
    </source>
</evidence>
<accession>A0A8H3IKX0</accession>
<dbReference type="Pfam" id="PF01328">
    <property type="entry name" value="Peroxidase_2"/>
    <property type="match status" value="1"/>
</dbReference>
<evidence type="ECO:0000256" key="4">
    <source>
        <dbReference type="ARBA" id="ARBA00022723"/>
    </source>
</evidence>
<evidence type="ECO:0000256" key="3">
    <source>
        <dbReference type="ARBA" id="ARBA00022617"/>
    </source>
</evidence>
<feature type="domain" description="Heme haloperoxidase family profile" evidence="9">
    <location>
        <begin position="66"/>
        <end position="303"/>
    </location>
</feature>
<dbReference type="GO" id="GO:0004601">
    <property type="term" value="F:peroxidase activity"/>
    <property type="evidence" value="ECO:0007669"/>
    <property type="project" value="UniProtKB-KW"/>
</dbReference>
<comment type="cofactor">
    <cofactor evidence="1">
        <name>heme b</name>
        <dbReference type="ChEBI" id="CHEBI:60344"/>
    </cofactor>
</comment>
<dbReference type="Proteomes" id="UP000664521">
    <property type="component" value="Unassembled WGS sequence"/>
</dbReference>
<dbReference type="EMBL" id="CAJPDS010000023">
    <property type="protein sequence ID" value="CAF9919190.1"/>
    <property type="molecule type" value="Genomic_DNA"/>
</dbReference>
<keyword evidence="5" id="KW-0560">Oxidoreductase</keyword>
<keyword evidence="2" id="KW-0575">Peroxidase</keyword>
<sequence>MLNHPDVDSSLLAKRSQHERRQTTCPNNPNHQGAVPFNQRFPYTGAQNGLPGTQIGGVVVPDVNDVAHKFDPPGPLDIRGPCPGLNTAANHHFISHDGITNYAELLDAQQNLYNVGFDLASALAAIGVALTGDPVTTKMSIGCDATSRTSLIGSLLGSEGGLDAHNKFEADTSLTRSDYFLAEPNDFSFNGTLFGMMAATTGGNFNLSNMALYMSQRYAQSKADNPNFYFGPKSILLYGAASFLFELFPSLGIEGNPSLPVQKFFFGATDVGGGKFVFNNAEQIPPNNWFNRRRAMTLVDVASDFVQMYGMHPVQLGGNVGKNNFNAMGSFGTAVTDGQFSLNINDVICLLYQIATDNVPDSLNSVLTLPSEVLKFTTGKLNPIFEKYGCALKLT</sequence>
<comment type="similarity">
    <text evidence="7">Belongs to the chloroperoxidase family.</text>
</comment>
<keyword evidence="11" id="KW-1185">Reference proteome</keyword>
<name>A0A8H3IKX0_9LECA</name>
<protein>
    <recommendedName>
        <fullName evidence="9">Heme haloperoxidase family profile domain-containing protein</fullName>
    </recommendedName>
</protein>
<evidence type="ECO:0000256" key="5">
    <source>
        <dbReference type="ARBA" id="ARBA00023002"/>
    </source>
</evidence>
<dbReference type="Gene3D" id="1.10.489.10">
    <property type="entry name" value="Chloroperoxidase-like"/>
    <property type="match status" value="1"/>
</dbReference>
<evidence type="ECO:0000313" key="11">
    <source>
        <dbReference type="Proteomes" id="UP000664521"/>
    </source>
</evidence>
<reference evidence="10" key="1">
    <citation type="submission" date="2021-03" db="EMBL/GenBank/DDBJ databases">
        <authorList>
            <person name="Tagirdzhanova G."/>
        </authorList>
    </citation>
    <scope>NUCLEOTIDE SEQUENCE</scope>
</reference>
<dbReference type="OrthoDB" id="407298at2759"/>
<dbReference type="SUPFAM" id="SSF47571">
    <property type="entry name" value="Cloroperoxidase"/>
    <property type="match status" value="1"/>
</dbReference>
<comment type="caution">
    <text evidence="10">The sequence shown here is derived from an EMBL/GenBank/DDBJ whole genome shotgun (WGS) entry which is preliminary data.</text>
</comment>
<dbReference type="AlphaFoldDB" id="A0A8H3IKX0"/>
<evidence type="ECO:0000256" key="6">
    <source>
        <dbReference type="ARBA" id="ARBA00023004"/>
    </source>
</evidence>
<dbReference type="GO" id="GO:0046872">
    <property type="term" value="F:metal ion binding"/>
    <property type="evidence" value="ECO:0007669"/>
    <property type="project" value="UniProtKB-KW"/>
</dbReference>
<dbReference type="PANTHER" id="PTHR33577">
    <property type="entry name" value="STERIGMATOCYSTIN BIOSYNTHESIS PEROXIDASE STCC-RELATED"/>
    <property type="match status" value="1"/>
</dbReference>
<evidence type="ECO:0000256" key="1">
    <source>
        <dbReference type="ARBA" id="ARBA00001970"/>
    </source>
</evidence>
<dbReference type="PANTHER" id="PTHR33577:SF15">
    <property type="entry name" value="HEME HALOPEROXIDASE FAMILY PROFILE DOMAIN-CONTAINING PROTEIN"/>
    <property type="match status" value="1"/>
</dbReference>
<keyword evidence="3" id="KW-0349">Heme</keyword>
<evidence type="ECO:0000313" key="10">
    <source>
        <dbReference type="EMBL" id="CAF9919190.1"/>
    </source>
</evidence>
<feature type="region of interest" description="Disordered" evidence="8">
    <location>
        <begin position="1"/>
        <end position="39"/>
    </location>
</feature>
<evidence type="ECO:0000259" key="9">
    <source>
        <dbReference type="PROSITE" id="PS51405"/>
    </source>
</evidence>
<dbReference type="InterPro" id="IPR000028">
    <property type="entry name" value="Chloroperoxidase"/>
</dbReference>
<evidence type="ECO:0000256" key="2">
    <source>
        <dbReference type="ARBA" id="ARBA00022559"/>
    </source>
</evidence>
<dbReference type="PROSITE" id="PS51405">
    <property type="entry name" value="HEME_HALOPEROXIDASE"/>
    <property type="match status" value="1"/>
</dbReference>
<keyword evidence="6" id="KW-0408">Iron</keyword>
<gene>
    <name evidence="10" type="ORF">HETSPECPRED_003970</name>
</gene>
<proteinExistence type="inferred from homology"/>
<organism evidence="10 11">
    <name type="scientific">Heterodermia speciosa</name>
    <dbReference type="NCBI Taxonomy" id="116794"/>
    <lineage>
        <taxon>Eukaryota</taxon>
        <taxon>Fungi</taxon>
        <taxon>Dikarya</taxon>
        <taxon>Ascomycota</taxon>
        <taxon>Pezizomycotina</taxon>
        <taxon>Lecanoromycetes</taxon>
        <taxon>OSLEUM clade</taxon>
        <taxon>Lecanoromycetidae</taxon>
        <taxon>Caliciales</taxon>
        <taxon>Physciaceae</taxon>
        <taxon>Heterodermia</taxon>
    </lineage>
</organism>
<keyword evidence="4" id="KW-0479">Metal-binding</keyword>
<evidence type="ECO:0000256" key="7">
    <source>
        <dbReference type="ARBA" id="ARBA00025795"/>
    </source>
</evidence>
<dbReference type="InterPro" id="IPR036851">
    <property type="entry name" value="Chloroperoxidase-like_sf"/>
</dbReference>